<dbReference type="EMBL" id="CAJHJT010000034">
    <property type="protein sequence ID" value="CAD7002496.1"/>
    <property type="molecule type" value="Genomic_DNA"/>
</dbReference>
<dbReference type="AlphaFoldDB" id="A0A811UXV2"/>
<sequence length="143" mass="15854">MQIFTQMSTRAISGFCTVKNTRARSATFIAVGCSFVCCAVEAGGGDVGSAVHPFARWLVDFKCRPTPAAFWLLHPEYLSDSSPFRHIIASPLTWLSFELHVVGLFTKSSHRQQLRPSFTINKQTTTRSTLAWHTAAISRSYLG</sequence>
<proteinExistence type="predicted"/>
<comment type="caution">
    <text evidence="1">The sequence shown here is derived from an EMBL/GenBank/DDBJ whole genome shotgun (WGS) entry which is preliminary data.</text>
</comment>
<accession>A0A811UXV2</accession>
<reference evidence="1" key="1">
    <citation type="submission" date="2020-11" db="EMBL/GenBank/DDBJ databases">
        <authorList>
            <person name="Whitehead M."/>
        </authorList>
    </citation>
    <scope>NUCLEOTIDE SEQUENCE</scope>
    <source>
        <strain evidence="1">EGII</strain>
    </source>
</reference>
<organism evidence="1 2">
    <name type="scientific">Ceratitis capitata</name>
    <name type="common">Mediterranean fruit fly</name>
    <name type="synonym">Tephritis capitata</name>
    <dbReference type="NCBI Taxonomy" id="7213"/>
    <lineage>
        <taxon>Eukaryota</taxon>
        <taxon>Metazoa</taxon>
        <taxon>Ecdysozoa</taxon>
        <taxon>Arthropoda</taxon>
        <taxon>Hexapoda</taxon>
        <taxon>Insecta</taxon>
        <taxon>Pterygota</taxon>
        <taxon>Neoptera</taxon>
        <taxon>Endopterygota</taxon>
        <taxon>Diptera</taxon>
        <taxon>Brachycera</taxon>
        <taxon>Muscomorpha</taxon>
        <taxon>Tephritoidea</taxon>
        <taxon>Tephritidae</taxon>
        <taxon>Ceratitis</taxon>
        <taxon>Ceratitis</taxon>
    </lineage>
</organism>
<keyword evidence="2" id="KW-1185">Reference proteome</keyword>
<gene>
    <name evidence="1" type="ORF">CCAP1982_LOCUS10985</name>
</gene>
<evidence type="ECO:0000313" key="2">
    <source>
        <dbReference type="Proteomes" id="UP000606786"/>
    </source>
</evidence>
<evidence type="ECO:0000313" key="1">
    <source>
        <dbReference type="EMBL" id="CAD7002496.1"/>
    </source>
</evidence>
<name>A0A811UXV2_CERCA</name>
<dbReference type="Proteomes" id="UP000606786">
    <property type="component" value="Unassembled WGS sequence"/>
</dbReference>
<protein>
    <submittedName>
        <fullName evidence="1">(Mediterranean fruit fly) hypothetical protein</fullName>
    </submittedName>
</protein>